<feature type="modified residue" description="4-aspartylphosphate" evidence="5">
    <location>
        <position position="51"/>
    </location>
</feature>
<dbReference type="SUPFAM" id="SSF52540">
    <property type="entry name" value="P-loop containing nucleoside triphosphate hydrolases"/>
    <property type="match status" value="1"/>
</dbReference>
<name>A0ABW7GNB6_9BURK</name>
<dbReference type="InterPro" id="IPR009057">
    <property type="entry name" value="Homeodomain-like_sf"/>
</dbReference>
<accession>A0ABW7GNB6</accession>
<keyword evidence="1" id="KW-0547">Nucleotide-binding</keyword>
<proteinExistence type="predicted"/>
<evidence type="ECO:0000256" key="1">
    <source>
        <dbReference type="ARBA" id="ARBA00022741"/>
    </source>
</evidence>
<dbReference type="Proteomes" id="UP001606302">
    <property type="component" value="Unassembled WGS sequence"/>
</dbReference>
<sequence length="472" mass="49413">MPGILILDDDPDVALAARLALRKLGPVAVRHAPAELPAALDDIAPDVLLLDMNFTPGASDGAAGLALLRDVMARQGQAAAPAVIVMTAYAEVELAVQALKGGAVDFLTKPWANERLVACVQAALARRAPAPGGAGELLGESAAMQSLRAQIAQVGASEASVLILGENGVGKELVARALHAASPRAAGPLLAVDMGALPEALVESELFGHRRGSFTDARESRPGRFVAAAGGTLFLDEIGNLPLPQQAKLLAALERREVTPLGSDRPVPVDVRVLAATNVAEAELFDARRFRPDLLYRLNTVVLRVPPLRERGAADIALLLRHYLAQFAQRPVEVTPDALAQLTAYGWPGNVRQLRQACERAALLARGPVFTWADFGLGGMAPPAQGVPWSAPRGGGDARGGDPTGTSPTRADLGRPGVRPEHLGSSGLDLQQREREAVQAALAQADGNISQAAKLLGVSRAALYRKLDKHGL</sequence>
<dbReference type="InterPro" id="IPR025943">
    <property type="entry name" value="Sigma_54_int_dom_ATP-bd_2"/>
</dbReference>
<dbReference type="InterPro" id="IPR058031">
    <property type="entry name" value="AAA_lid_NorR"/>
</dbReference>
<dbReference type="SMART" id="SM00448">
    <property type="entry name" value="REC"/>
    <property type="match status" value="1"/>
</dbReference>
<dbReference type="InterPro" id="IPR002197">
    <property type="entry name" value="HTH_Fis"/>
</dbReference>
<dbReference type="InterPro" id="IPR027417">
    <property type="entry name" value="P-loop_NTPase"/>
</dbReference>
<dbReference type="CDD" id="cd00009">
    <property type="entry name" value="AAA"/>
    <property type="match status" value="1"/>
</dbReference>
<dbReference type="Pfam" id="PF25601">
    <property type="entry name" value="AAA_lid_14"/>
    <property type="match status" value="1"/>
</dbReference>
<protein>
    <submittedName>
        <fullName evidence="9">Sigma-54-dependent transcriptional regulator</fullName>
    </submittedName>
</protein>
<gene>
    <name evidence="9" type="ORF">ACG04Q_17205</name>
</gene>
<dbReference type="Gene3D" id="1.10.8.60">
    <property type="match status" value="1"/>
</dbReference>
<evidence type="ECO:0000313" key="10">
    <source>
        <dbReference type="Proteomes" id="UP001606302"/>
    </source>
</evidence>
<dbReference type="Gene3D" id="3.40.50.300">
    <property type="entry name" value="P-loop containing nucleotide triphosphate hydrolases"/>
    <property type="match status" value="1"/>
</dbReference>
<dbReference type="InterPro" id="IPR003593">
    <property type="entry name" value="AAA+_ATPase"/>
</dbReference>
<evidence type="ECO:0000256" key="4">
    <source>
        <dbReference type="ARBA" id="ARBA00023163"/>
    </source>
</evidence>
<dbReference type="Pfam" id="PF00072">
    <property type="entry name" value="Response_reg"/>
    <property type="match status" value="1"/>
</dbReference>
<dbReference type="CDD" id="cd00156">
    <property type="entry name" value="REC"/>
    <property type="match status" value="1"/>
</dbReference>
<feature type="domain" description="Response regulatory" evidence="8">
    <location>
        <begin position="3"/>
        <end position="124"/>
    </location>
</feature>
<evidence type="ECO:0000313" key="9">
    <source>
        <dbReference type="EMBL" id="MFG6463314.1"/>
    </source>
</evidence>
<evidence type="ECO:0000256" key="6">
    <source>
        <dbReference type="SAM" id="MobiDB-lite"/>
    </source>
</evidence>
<dbReference type="PROSITE" id="PS50110">
    <property type="entry name" value="RESPONSE_REGULATORY"/>
    <property type="match status" value="1"/>
</dbReference>
<dbReference type="InterPro" id="IPR002078">
    <property type="entry name" value="Sigma_54_int"/>
</dbReference>
<dbReference type="SUPFAM" id="SSF46689">
    <property type="entry name" value="Homeodomain-like"/>
    <property type="match status" value="1"/>
</dbReference>
<keyword evidence="3" id="KW-0805">Transcription regulation</keyword>
<dbReference type="PANTHER" id="PTHR32071:SF113">
    <property type="entry name" value="ALGINATE BIOSYNTHESIS TRANSCRIPTIONAL REGULATORY PROTEIN ALGB"/>
    <property type="match status" value="1"/>
</dbReference>
<dbReference type="Pfam" id="PF00158">
    <property type="entry name" value="Sigma54_activat"/>
    <property type="match status" value="1"/>
</dbReference>
<evidence type="ECO:0000256" key="5">
    <source>
        <dbReference type="PROSITE-ProRule" id="PRU00169"/>
    </source>
</evidence>
<dbReference type="PRINTS" id="PR01590">
    <property type="entry name" value="HTHFIS"/>
</dbReference>
<dbReference type="EMBL" id="JBIGHX010000006">
    <property type="protein sequence ID" value="MFG6463314.1"/>
    <property type="molecule type" value="Genomic_DNA"/>
</dbReference>
<feature type="region of interest" description="Disordered" evidence="6">
    <location>
        <begin position="384"/>
        <end position="425"/>
    </location>
</feature>
<evidence type="ECO:0000259" key="7">
    <source>
        <dbReference type="PROSITE" id="PS50045"/>
    </source>
</evidence>
<keyword evidence="10" id="KW-1185">Reference proteome</keyword>
<dbReference type="Gene3D" id="3.40.50.2300">
    <property type="match status" value="1"/>
</dbReference>
<dbReference type="SMART" id="SM00382">
    <property type="entry name" value="AAA"/>
    <property type="match status" value="1"/>
</dbReference>
<keyword evidence="2" id="KW-0067">ATP-binding</keyword>
<dbReference type="PANTHER" id="PTHR32071">
    <property type="entry name" value="TRANSCRIPTIONAL REGULATORY PROTEIN"/>
    <property type="match status" value="1"/>
</dbReference>
<keyword evidence="5" id="KW-0597">Phosphoprotein</keyword>
<comment type="caution">
    <text evidence="9">The sequence shown here is derived from an EMBL/GenBank/DDBJ whole genome shotgun (WGS) entry which is preliminary data.</text>
</comment>
<keyword evidence="4" id="KW-0804">Transcription</keyword>
<dbReference type="PROSITE" id="PS50045">
    <property type="entry name" value="SIGMA54_INTERACT_4"/>
    <property type="match status" value="1"/>
</dbReference>
<reference evidence="9 10" key="1">
    <citation type="submission" date="2024-08" db="EMBL/GenBank/DDBJ databases">
        <authorList>
            <person name="Lu H."/>
        </authorList>
    </citation>
    <scope>NUCLEOTIDE SEQUENCE [LARGE SCALE GENOMIC DNA]</scope>
    <source>
        <strain evidence="9 10">DXS20W</strain>
    </source>
</reference>
<feature type="domain" description="Sigma-54 factor interaction" evidence="7">
    <location>
        <begin position="137"/>
        <end position="363"/>
    </location>
</feature>
<organism evidence="9 10">
    <name type="scientific">Pelomonas lactea</name>
    <dbReference type="NCBI Taxonomy" id="3299030"/>
    <lineage>
        <taxon>Bacteria</taxon>
        <taxon>Pseudomonadati</taxon>
        <taxon>Pseudomonadota</taxon>
        <taxon>Betaproteobacteria</taxon>
        <taxon>Burkholderiales</taxon>
        <taxon>Sphaerotilaceae</taxon>
        <taxon>Roseateles</taxon>
    </lineage>
</organism>
<evidence type="ECO:0000259" key="8">
    <source>
        <dbReference type="PROSITE" id="PS50110"/>
    </source>
</evidence>
<dbReference type="PROSITE" id="PS00676">
    <property type="entry name" value="SIGMA54_INTERACT_2"/>
    <property type="match status" value="1"/>
</dbReference>
<dbReference type="InterPro" id="IPR011006">
    <property type="entry name" value="CheY-like_superfamily"/>
</dbReference>
<evidence type="ECO:0000256" key="3">
    <source>
        <dbReference type="ARBA" id="ARBA00023015"/>
    </source>
</evidence>
<dbReference type="SUPFAM" id="SSF52172">
    <property type="entry name" value="CheY-like"/>
    <property type="match status" value="1"/>
</dbReference>
<dbReference type="InterPro" id="IPR001789">
    <property type="entry name" value="Sig_transdc_resp-reg_receiver"/>
</dbReference>
<dbReference type="Gene3D" id="1.10.10.60">
    <property type="entry name" value="Homeodomain-like"/>
    <property type="match status" value="1"/>
</dbReference>
<dbReference type="Pfam" id="PF02954">
    <property type="entry name" value="HTH_8"/>
    <property type="match status" value="1"/>
</dbReference>
<evidence type="ECO:0000256" key="2">
    <source>
        <dbReference type="ARBA" id="ARBA00022840"/>
    </source>
</evidence>
<dbReference type="RefSeq" id="WP_394512284.1">
    <property type="nucleotide sequence ID" value="NZ_JBIGHX010000006.1"/>
</dbReference>